<name>A0A516G6W3_9MICO</name>
<dbReference type="InterPro" id="IPR024747">
    <property type="entry name" value="Pyridox_Oxase-rel"/>
</dbReference>
<dbReference type="RefSeq" id="WP_143781916.1">
    <property type="nucleotide sequence ID" value="NZ_CP041616.1"/>
</dbReference>
<dbReference type="EMBL" id="CP041616">
    <property type="protein sequence ID" value="QDO87258.1"/>
    <property type="molecule type" value="Genomic_DNA"/>
</dbReference>
<protein>
    <submittedName>
        <fullName evidence="1">Pyridoxamine 5'-phosphate oxidase family protein</fullName>
    </submittedName>
</protein>
<proteinExistence type="predicted"/>
<gene>
    <name evidence="1" type="ORF">FNH13_02030</name>
</gene>
<accession>A0A516G6W3</accession>
<sequence length="134" mass="15115">MIDNSWLDETQCWELLRSKDLGRLGYHLVDEVHIVPVNYVVDRQRVVFRTTPGSKLLGVVMDDDVAFEVDAAEAEDGAWSVLARGRARILEGDERREAEQLPLQPWSSGEKLTIVAIDVQTLTGRRIDRRAATA</sequence>
<dbReference type="Gene3D" id="2.30.110.10">
    <property type="entry name" value="Electron Transport, Fmn-binding Protein, Chain A"/>
    <property type="match status" value="1"/>
</dbReference>
<dbReference type="Proteomes" id="UP000315395">
    <property type="component" value="Chromosome"/>
</dbReference>
<evidence type="ECO:0000313" key="1">
    <source>
        <dbReference type="EMBL" id="QDO87258.1"/>
    </source>
</evidence>
<dbReference type="KEGG" id="orz:FNH13_02030"/>
<organism evidence="1 2">
    <name type="scientific">Ornithinimicrobium ciconiae</name>
    <dbReference type="NCBI Taxonomy" id="2594265"/>
    <lineage>
        <taxon>Bacteria</taxon>
        <taxon>Bacillati</taxon>
        <taxon>Actinomycetota</taxon>
        <taxon>Actinomycetes</taxon>
        <taxon>Micrococcales</taxon>
        <taxon>Ornithinimicrobiaceae</taxon>
        <taxon>Ornithinimicrobium</taxon>
    </lineage>
</organism>
<dbReference type="InterPro" id="IPR012349">
    <property type="entry name" value="Split_barrel_FMN-bd"/>
</dbReference>
<dbReference type="OrthoDB" id="7062584at2"/>
<dbReference type="SUPFAM" id="SSF50475">
    <property type="entry name" value="FMN-binding split barrel"/>
    <property type="match status" value="1"/>
</dbReference>
<evidence type="ECO:0000313" key="2">
    <source>
        <dbReference type="Proteomes" id="UP000315395"/>
    </source>
</evidence>
<dbReference type="Pfam" id="PF12900">
    <property type="entry name" value="Pyridox_ox_2"/>
    <property type="match status" value="1"/>
</dbReference>
<reference evidence="1 2" key="1">
    <citation type="submission" date="2019-07" db="EMBL/GenBank/DDBJ databases">
        <title>complete genome sequencing of Ornithinimicrobium sp. H23M54.</title>
        <authorList>
            <person name="Bae J.-W."/>
            <person name="Lee S.-Y."/>
        </authorList>
    </citation>
    <scope>NUCLEOTIDE SEQUENCE [LARGE SCALE GENOMIC DNA]</scope>
    <source>
        <strain evidence="1 2">H23M54</strain>
    </source>
</reference>
<dbReference type="AlphaFoldDB" id="A0A516G6W3"/>
<keyword evidence="2" id="KW-1185">Reference proteome</keyword>